<name>A0A9Q9AKI1_9PEZI</name>
<proteinExistence type="predicted"/>
<dbReference type="Proteomes" id="UP001056384">
    <property type="component" value="Chromosome 3"/>
</dbReference>
<evidence type="ECO:0000313" key="3">
    <source>
        <dbReference type="Proteomes" id="UP001056384"/>
    </source>
</evidence>
<dbReference type="EMBL" id="CP099420">
    <property type="protein sequence ID" value="USW51082.1"/>
    <property type="molecule type" value="Genomic_DNA"/>
</dbReference>
<keyword evidence="3" id="KW-1185">Reference proteome</keyword>
<feature type="region of interest" description="Disordered" evidence="1">
    <location>
        <begin position="320"/>
        <end position="348"/>
    </location>
</feature>
<reference evidence="2" key="1">
    <citation type="submission" date="2022-06" db="EMBL/GenBank/DDBJ databases">
        <title>Complete genome sequences of two strains of the flax pathogen Septoria linicola.</title>
        <authorList>
            <person name="Lapalu N."/>
            <person name="Simon A."/>
            <person name="Demenou B."/>
            <person name="Paumier D."/>
            <person name="Guillot M.-P."/>
            <person name="Gout L."/>
            <person name="Valade R."/>
        </authorList>
    </citation>
    <scope>NUCLEOTIDE SEQUENCE</scope>
    <source>
        <strain evidence="2">SE15195</strain>
    </source>
</reference>
<dbReference type="AlphaFoldDB" id="A0A9Q9AKI1"/>
<accession>A0A9Q9AKI1</accession>
<gene>
    <name evidence="2" type="ORF">Slin15195_G044010</name>
</gene>
<organism evidence="2 3">
    <name type="scientific">Septoria linicola</name>
    <dbReference type="NCBI Taxonomy" id="215465"/>
    <lineage>
        <taxon>Eukaryota</taxon>
        <taxon>Fungi</taxon>
        <taxon>Dikarya</taxon>
        <taxon>Ascomycota</taxon>
        <taxon>Pezizomycotina</taxon>
        <taxon>Dothideomycetes</taxon>
        <taxon>Dothideomycetidae</taxon>
        <taxon>Mycosphaerellales</taxon>
        <taxon>Mycosphaerellaceae</taxon>
        <taxon>Septoria</taxon>
    </lineage>
</organism>
<feature type="compositionally biased region" description="Polar residues" evidence="1">
    <location>
        <begin position="324"/>
        <end position="335"/>
    </location>
</feature>
<protein>
    <submittedName>
        <fullName evidence="2">Uncharacterized protein</fullName>
    </submittedName>
</protein>
<evidence type="ECO:0000256" key="1">
    <source>
        <dbReference type="SAM" id="MobiDB-lite"/>
    </source>
</evidence>
<sequence length="348" mass="35044">MLEYSIDAGSAQKAQTGALDITTQVTCVGDRWLAVPFLESLIQERDVAWLQISSVPIALSTPIAYTLSANTLSQGCSISGAVPQASGTVNGISQSPVTTVIEVLPQGTPLFGVPAINSNVPAIASLIPAVTSTRPIYAGISPSRSAGASLGGPLTPGIQSLIPSKTGHVQASYPASSSAASTLPFPVPKVSGPVVPMQAPVINSFLPGVPLLPSNVPEIHRVLVNGGLESKNLLKLQSLIPTSMPANVVPLVAIGAPAASNNLSNTPLTLVVPSSSAALASSSPTANTSLLSAVSTSGVVPLSPGIVLPTTSTSKTAALTTAPVSQSTKTMSAPTTLPPSAMQLRHKP</sequence>
<evidence type="ECO:0000313" key="2">
    <source>
        <dbReference type="EMBL" id="USW51082.1"/>
    </source>
</evidence>